<dbReference type="Pfam" id="PF13442">
    <property type="entry name" value="Cytochrome_CBB3"/>
    <property type="match status" value="1"/>
</dbReference>
<evidence type="ECO:0000256" key="4">
    <source>
        <dbReference type="PROSITE-ProRule" id="PRU00433"/>
    </source>
</evidence>
<dbReference type="GO" id="GO:0020037">
    <property type="term" value="F:heme binding"/>
    <property type="evidence" value="ECO:0007669"/>
    <property type="project" value="InterPro"/>
</dbReference>
<dbReference type="Gene3D" id="1.10.760.10">
    <property type="entry name" value="Cytochrome c-like domain"/>
    <property type="match status" value="1"/>
</dbReference>
<dbReference type="Proteomes" id="UP000325141">
    <property type="component" value="Unassembled WGS sequence"/>
</dbReference>
<evidence type="ECO:0000259" key="7">
    <source>
        <dbReference type="PROSITE" id="PS51007"/>
    </source>
</evidence>
<name>A0A5M6CL51_9FLAO</name>
<evidence type="ECO:0000313" key="9">
    <source>
        <dbReference type="Proteomes" id="UP000325141"/>
    </source>
</evidence>
<keyword evidence="3 4" id="KW-0408">Iron</keyword>
<evidence type="ECO:0000313" key="8">
    <source>
        <dbReference type="EMBL" id="KAA5535854.1"/>
    </source>
</evidence>
<feature type="transmembrane region" description="Helical" evidence="6">
    <location>
        <begin position="38"/>
        <end position="58"/>
    </location>
</feature>
<protein>
    <submittedName>
        <fullName evidence="8">C-type cytochrome</fullName>
    </submittedName>
</protein>
<dbReference type="Pfam" id="PF14715">
    <property type="entry name" value="FixP_N"/>
    <property type="match status" value="1"/>
</dbReference>
<keyword evidence="1 4" id="KW-0349">Heme</keyword>
<accession>A0A5M6CL51</accession>
<feature type="domain" description="Cytochrome c" evidence="7">
    <location>
        <begin position="194"/>
        <end position="274"/>
    </location>
</feature>
<keyword evidence="6" id="KW-0472">Membrane</keyword>
<comment type="caution">
    <text evidence="8">The sequence shown here is derived from an EMBL/GenBank/DDBJ whole genome shotgun (WGS) entry which is preliminary data.</text>
</comment>
<dbReference type="GO" id="GO:0046872">
    <property type="term" value="F:metal ion binding"/>
    <property type="evidence" value="ECO:0007669"/>
    <property type="project" value="UniProtKB-KW"/>
</dbReference>
<dbReference type="EMBL" id="VWSG01000003">
    <property type="protein sequence ID" value="KAA5535854.1"/>
    <property type="molecule type" value="Genomic_DNA"/>
</dbReference>
<evidence type="ECO:0000256" key="6">
    <source>
        <dbReference type="SAM" id="Phobius"/>
    </source>
</evidence>
<reference evidence="8 9" key="1">
    <citation type="submission" date="2019-09" db="EMBL/GenBank/DDBJ databases">
        <title>Genome sequence and assembly of Flavobacterium sp.</title>
        <authorList>
            <person name="Chhetri G."/>
        </authorList>
    </citation>
    <scope>NUCLEOTIDE SEQUENCE [LARGE SCALE GENOMIC DNA]</scope>
    <source>
        <strain evidence="8 9">SNL9</strain>
    </source>
</reference>
<organism evidence="8 9">
    <name type="scientific">Paenimyroides baculatum</name>
    <dbReference type="NCBI Taxonomy" id="2608000"/>
    <lineage>
        <taxon>Bacteria</taxon>
        <taxon>Pseudomonadati</taxon>
        <taxon>Bacteroidota</taxon>
        <taxon>Flavobacteriia</taxon>
        <taxon>Flavobacteriales</taxon>
        <taxon>Flavobacteriaceae</taxon>
        <taxon>Paenimyroides</taxon>
    </lineage>
</organism>
<dbReference type="GO" id="GO:0009055">
    <property type="term" value="F:electron transfer activity"/>
    <property type="evidence" value="ECO:0007669"/>
    <property type="project" value="InterPro"/>
</dbReference>
<evidence type="ECO:0000256" key="1">
    <source>
        <dbReference type="ARBA" id="ARBA00022617"/>
    </source>
</evidence>
<keyword evidence="2 4" id="KW-0479">Metal-binding</keyword>
<sequence length="313" mass="34339">MKRFFPVYVRVPLIFFTCYGLLEYFIDSGDKPAMIAYPSVMLLLGLILLVIIALEIVASASNNIINQLMTPEERAQKEALDNTPISQLPFVKNLLQKLTKTHGLENEKEIELEHDYDGIKELDNDLPPWWVYLFYATVIFGVIYIGKYHLFGGDNQIQELEKDMMIAQKEIEEYKKTAPDLLTADKVVLLTDAGDISAGKAIFDANCVACHRADGGGGIGPNLTDEYWILGGDVKEIFNTIMEGGRDGKGMVAWKQQIKPSDIQKVASYILSLQGKNPADGKAPEGDKVAASAGAAPVKNDSLVAPQASAPDA</sequence>
<keyword evidence="6" id="KW-1133">Transmembrane helix</keyword>
<keyword evidence="9" id="KW-1185">Reference proteome</keyword>
<proteinExistence type="predicted"/>
<dbReference type="RefSeq" id="WP_150011006.1">
    <property type="nucleotide sequence ID" value="NZ_VWSG01000003.1"/>
</dbReference>
<evidence type="ECO:0000256" key="5">
    <source>
        <dbReference type="SAM" id="MobiDB-lite"/>
    </source>
</evidence>
<dbReference type="InterPro" id="IPR009056">
    <property type="entry name" value="Cyt_c-like_dom"/>
</dbReference>
<dbReference type="InterPro" id="IPR038414">
    <property type="entry name" value="CcoP_N_sf"/>
</dbReference>
<feature type="transmembrane region" description="Helical" evidence="6">
    <location>
        <begin position="129"/>
        <end position="146"/>
    </location>
</feature>
<evidence type="ECO:0000256" key="2">
    <source>
        <dbReference type="ARBA" id="ARBA00022723"/>
    </source>
</evidence>
<dbReference type="SUPFAM" id="SSF46626">
    <property type="entry name" value="Cytochrome c"/>
    <property type="match status" value="1"/>
</dbReference>
<evidence type="ECO:0000256" key="3">
    <source>
        <dbReference type="ARBA" id="ARBA00023004"/>
    </source>
</evidence>
<dbReference type="PROSITE" id="PS51007">
    <property type="entry name" value="CYTC"/>
    <property type="match status" value="1"/>
</dbReference>
<dbReference type="InterPro" id="IPR050597">
    <property type="entry name" value="Cytochrome_c_Oxidase_Subunit"/>
</dbReference>
<dbReference type="PANTHER" id="PTHR33751:SF1">
    <property type="entry name" value="CBB3-TYPE CYTOCHROME C OXIDASE SUBUNIT FIXP"/>
    <property type="match status" value="1"/>
</dbReference>
<dbReference type="InterPro" id="IPR036909">
    <property type="entry name" value="Cyt_c-like_dom_sf"/>
</dbReference>
<dbReference type="AlphaFoldDB" id="A0A5M6CL51"/>
<dbReference type="PANTHER" id="PTHR33751">
    <property type="entry name" value="CBB3-TYPE CYTOCHROME C OXIDASE SUBUNIT FIXP"/>
    <property type="match status" value="1"/>
</dbReference>
<dbReference type="Gene3D" id="6.10.280.130">
    <property type="match status" value="1"/>
</dbReference>
<feature type="transmembrane region" description="Helical" evidence="6">
    <location>
        <begin position="7"/>
        <end position="26"/>
    </location>
</feature>
<dbReference type="InterPro" id="IPR032858">
    <property type="entry name" value="CcoP_N"/>
</dbReference>
<feature type="region of interest" description="Disordered" evidence="5">
    <location>
        <begin position="277"/>
        <end position="313"/>
    </location>
</feature>
<keyword evidence="6" id="KW-0812">Transmembrane</keyword>
<gene>
    <name evidence="8" type="ORF">F0460_05300</name>
</gene>